<evidence type="ECO:0000259" key="3">
    <source>
        <dbReference type="Pfam" id="PF00483"/>
    </source>
</evidence>
<keyword evidence="5" id="KW-0548">Nucleotidyltransferase</keyword>
<gene>
    <name evidence="5" type="ORF">A5886_001996</name>
</gene>
<keyword evidence="2" id="KW-0320">Glycogen biosynthesis</keyword>
<dbReference type="InterPro" id="IPR011831">
    <property type="entry name" value="ADP-Glc_PPase"/>
</dbReference>
<feature type="domain" description="Nucleotidyl transferase" evidence="3">
    <location>
        <begin position="19"/>
        <end position="152"/>
    </location>
</feature>
<dbReference type="Gene3D" id="2.160.10.10">
    <property type="entry name" value="Hexapeptide repeat proteins"/>
    <property type="match status" value="1"/>
</dbReference>
<keyword evidence="6" id="KW-1185">Reference proteome</keyword>
<dbReference type="AlphaFoldDB" id="A0A242A795"/>
<dbReference type="InterPro" id="IPR005835">
    <property type="entry name" value="NTP_transferase_dom"/>
</dbReference>
<dbReference type="InterPro" id="IPR011004">
    <property type="entry name" value="Trimer_LpxA-like_sf"/>
</dbReference>
<dbReference type="InterPro" id="IPR029044">
    <property type="entry name" value="Nucleotide-diphossugar_trans"/>
</dbReference>
<dbReference type="CDD" id="cd04651">
    <property type="entry name" value="LbH_G1P_AT_C"/>
    <property type="match status" value="1"/>
</dbReference>
<dbReference type="SUPFAM" id="SSF53448">
    <property type="entry name" value="Nucleotide-diphospho-sugar transferases"/>
    <property type="match status" value="1"/>
</dbReference>
<dbReference type="Proteomes" id="UP000195043">
    <property type="component" value="Unassembled WGS sequence"/>
</dbReference>
<sequence length="383" mass="43137">MKTNKMCAILGNLHRYQELMPLTENRPLSTLLFDCKYRLIDFNLSSIENASIKQVYMIFNEGETQSVFDHIGGGKEWNLDGVQNRFFIHLFQDSLKQQAQGEDYYYSVIDYLEKSKSENTVFMGSKILCNIDLRALLKIHQVQKNEMTVVYKRINGSNVSDSDLLFNVNSQGHLEEAIQAKKGTVDSLVNLCTDIFIIKTDRLIEALKEGQKVGATPNLGQFLREMISIEDTGLYEYTGYLSNIYDIPSYYQTNMDMLDVHKYTSLLYSNQKIYTKLKNEVPTYYSATSDVQNSHFASGCIVEGSVEDSLIARRTTIHPKAKVKGAIIFGNNEIKAGAEVSYAILDKNVVIAEGIKVQGTKEAPVVIKKNTYITEDIIGGVGA</sequence>
<dbReference type="NCBIfam" id="TIGR02092">
    <property type="entry name" value="glgD"/>
    <property type="match status" value="1"/>
</dbReference>
<evidence type="ECO:0000259" key="4">
    <source>
        <dbReference type="Pfam" id="PF24894"/>
    </source>
</evidence>
<protein>
    <submittedName>
        <fullName evidence="5">Glucose-1-phosphate adenylyltransferase, GlgD subunit</fullName>
    </submittedName>
</protein>
<evidence type="ECO:0000256" key="1">
    <source>
        <dbReference type="ARBA" id="ARBA00010443"/>
    </source>
</evidence>
<accession>A0A242A795</accession>
<comment type="caution">
    <text evidence="5">The sequence shown here is derived from an EMBL/GenBank/DDBJ whole genome shotgun (WGS) entry which is preliminary data.</text>
</comment>
<dbReference type="SUPFAM" id="SSF51161">
    <property type="entry name" value="Trimeric LpxA-like enzymes"/>
    <property type="match status" value="1"/>
</dbReference>
<dbReference type="PANTHER" id="PTHR43523">
    <property type="entry name" value="GLUCOSE-1-PHOSPHATE ADENYLYLTRANSFERASE-RELATED"/>
    <property type="match status" value="1"/>
</dbReference>
<dbReference type="GO" id="GO:0008878">
    <property type="term" value="F:glucose-1-phosphate adenylyltransferase activity"/>
    <property type="evidence" value="ECO:0007669"/>
    <property type="project" value="InterPro"/>
</dbReference>
<evidence type="ECO:0000256" key="2">
    <source>
        <dbReference type="ARBA" id="ARBA00023056"/>
    </source>
</evidence>
<dbReference type="Pfam" id="PF00483">
    <property type="entry name" value="NTP_transferase"/>
    <property type="match status" value="1"/>
</dbReference>
<dbReference type="Pfam" id="PF24894">
    <property type="entry name" value="Hexapep_GlmU"/>
    <property type="match status" value="1"/>
</dbReference>
<keyword evidence="5" id="KW-0808">Transferase</keyword>
<dbReference type="RefSeq" id="WP_086274987.1">
    <property type="nucleotide sequence ID" value="NZ_NGKU01000001.1"/>
</dbReference>
<dbReference type="PANTHER" id="PTHR43523:SF6">
    <property type="entry name" value="GLYCOGEN BIOSYNTHESIS PROTEIN GLGD"/>
    <property type="match status" value="1"/>
</dbReference>
<evidence type="ECO:0000313" key="6">
    <source>
        <dbReference type="Proteomes" id="UP000195043"/>
    </source>
</evidence>
<proteinExistence type="inferred from homology"/>
<feature type="domain" description="Glucose-1-phosphate adenylyltransferase/Bifunctional protein GlmU-like C-terminal hexapeptide" evidence="4">
    <location>
        <begin position="288"/>
        <end position="357"/>
    </location>
</feature>
<evidence type="ECO:0000313" key="5">
    <source>
        <dbReference type="EMBL" id="OTN76917.1"/>
    </source>
</evidence>
<dbReference type="OrthoDB" id="9801810at2"/>
<dbReference type="EMBL" id="NGKU01000001">
    <property type="protein sequence ID" value="OTN76917.1"/>
    <property type="molecule type" value="Genomic_DNA"/>
</dbReference>
<dbReference type="STRING" id="1834191.A5886_001996"/>
<name>A0A242A795_9ENTE</name>
<dbReference type="Gene3D" id="3.90.550.10">
    <property type="entry name" value="Spore Coat Polysaccharide Biosynthesis Protein SpsA, Chain A"/>
    <property type="match status" value="1"/>
</dbReference>
<organism evidence="5 6">
    <name type="scientific">Candidatus Enterococcus testudinis</name>
    <dbReference type="NCBI Taxonomy" id="1834191"/>
    <lineage>
        <taxon>Bacteria</taxon>
        <taxon>Bacillati</taxon>
        <taxon>Bacillota</taxon>
        <taxon>Bacilli</taxon>
        <taxon>Lactobacillales</taxon>
        <taxon>Enterococcaceae</taxon>
        <taxon>Enterococcus</taxon>
    </lineage>
</organism>
<dbReference type="InterPro" id="IPR056818">
    <property type="entry name" value="GlmU/GlgC-like_hexapep"/>
</dbReference>
<dbReference type="GO" id="GO:0005978">
    <property type="term" value="P:glycogen biosynthetic process"/>
    <property type="evidence" value="ECO:0007669"/>
    <property type="project" value="UniProtKB-KW"/>
</dbReference>
<reference evidence="5 6" key="1">
    <citation type="submission" date="2017-05" db="EMBL/GenBank/DDBJ databases">
        <title>The Genome Sequence of Enterococcus sp. 8G7_MSG3316.</title>
        <authorList>
            <consortium name="The Broad Institute Genomics Platform"/>
            <consortium name="The Broad Institute Genomic Center for Infectious Diseases"/>
            <person name="Earl A."/>
            <person name="Manson A."/>
            <person name="Schwartman J."/>
            <person name="Gilmore M."/>
            <person name="Abouelleil A."/>
            <person name="Cao P."/>
            <person name="Chapman S."/>
            <person name="Cusick C."/>
            <person name="Shea T."/>
            <person name="Young S."/>
            <person name="Neafsey D."/>
            <person name="Nusbaum C."/>
            <person name="Birren B."/>
        </authorList>
    </citation>
    <scope>NUCLEOTIDE SEQUENCE [LARGE SCALE GENOMIC DNA]</scope>
    <source>
        <strain evidence="5 6">8G7_MSG3316</strain>
    </source>
</reference>
<comment type="similarity">
    <text evidence="1">Belongs to the bacterial/plant glucose-1-phosphate adenylyltransferase family.</text>
</comment>
<dbReference type="InterPro" id="IPR011832">
    <property type="entry name" value="GlgDAde_trans"/>
</dbReference>